<dbReference type="InterPro" id="IPR029063">
    <property type="entry name" value="SAM-dependent_MTases_sf"/>
</dbReference>
<reference evidence="3 4" key="2">
    <citation type="journal article" date="2013" name="Genome Announc.">
        <title>Genome Sequence of Growth-Improving Paenibacillus mucilaginosus Strain KNP414.</title>
        <authorList>
            <person name="Lu J.J."/>
            <person name="Wang J.F."/>
            <person name="Hu X.F."/>
        </authorList>
    </citation>
    <scope>NUCLEOTIDE SEQUENCE [LARGE SCALE GENOMIC DNA]</scope>
    <source>
        <strain evidence="3 4">KNP414</strain>
    </source>
</reference>
<organism evidence="3 4">
    <name type="scientific">Paenibacillus mucilaginosus (strain KNP414)</name>
    <dbReference type="NCBI Taxonomy" id="1036673"/>
    <lineage>
        <taxon>Bacteria</taxon>
        <taxon>Bacillati</taxon>
        <taxon>Bacillota</taxon>
        <taxon>Bacilli</taxon>
        <taxon>Bacillales</taxon>
        <taxon>Paenibacillaceae</taxon>
        <taxon>Paenibacillus</taxon>
    </lineage>
</organism>
<dbReference type="Pfam" id="PF03514">
    <property type="entry name" value="GRAS"/>
    <property type="match status" value="1"/>
</dbReference>
<gene>
    <name evidence="3" type="ordered locus">KNP414_02291</name>
</gene>
<dbReference type="HOGENOM" id="CLU_784852_0_0_9"/>
<dbReference type="PROSITE" id="PS50985">
    <property type="entry name" value="GRAS"/>
    <property type="match status" value="1"/>
</dbReference>
<dbReference type="AlphaFoldDB" id="F8F7U8"/>
<proteinExistence type="predicted"/>
<evidence type="ECO:0000313" key="3">
    <source>
        <dbReference type="EMBL" id="AEI40852.1"/>
    </source>
</evidence>
<evidence type="ECO:0000313" key="4">
    <source>
        <dbReference type="Proteomes" id="UP000006620"/>
    </source>
</evidence>
<dbReference type="PANTHER" id="PTHR31636">
    <property type="entry name" value="OSJNBA0084A10.13 PROTEIN-RELATED"/>
    <property type="match status" value="1"/>
</dbReference>
<protein>
    <submittedName>
        <fullName evidence="3">GAI protein, putative</fullName>
    </submittedName>
</protein>
<evidence type="ECO:0000256" key="1">
    <source>
        <dbReference type="ARBA" id="ARBA00023015"/>
    </source>
</evidence>
<evidence type="ECO:0000256" key="2">
    <source>
        <dbReference type="ARBA" id="ARBA00023163"/>
    </source>
</evidence>
<keyword evidence="1" id="KW-0805">Transcription regulation</keyword>
<dbReference type="Gene3D" id="3.40.50.150">
    <property type="entry name" value="Vaccinia Virus protein VP39"/>
    <property type="match status" value="1"/>
</dbReference>
<dbReference type="InterPro" id="IPR005202">
    <property type="entry name" value="TF_GRAS"/>
</dbReference>
<dbReference type="EMBL" id="CP002869">
    <property type="protein sequence ID" value="AEI40852.1"/>
    <property type="molecule type" value="Genomic_DNA"/>
</dbReference>
<keyword evidence="2" id="KW-0804">Transcription</keyword>
<dbReference type="Proteomes" id="UP000006620">
    <property type="component" value="Chromosome"/>
</dbReference>
<reference evidence="4" key="1">
    <citation type="submission" date="2011-06" db="EMBL/GenBank/DDBJ databases">
        <title>Complete genome sequence of Paenibacillus mucilaginosus KNP414.</title>
        <authorList>
            <person name="Wang J."/>
            <person name="Hu S."/>
            <person name="Hu X."/>
            <person name="Zhang B."/>
            <person name="Dong D."/>
            <person name="Zhang S."/>
            <person name="Zhao K."/>
            <person name="Wu D."/>
        </authorList>
    </citation>
    <scope>NUCLEOTIDE SEQUENCE [LARGE SCALE GENOMIC DNA]</scope>
    <source>
        <strain evidence="4">KNP414</strain>
    </source>
</reference>
<name>F8F7U8_PAEMK</name>
<dbReference type="PATRIC" id="fig|1036673.3.peg.2059"/>
<dbReference type="SUPFAM" id="SSF53335">
    <property type="entry name" value="S-adenosyl-L-methionine-dependent methyltransferases"/>
    <property type="match status" value="1"/>
</dbReference>
<dbReference type="KEGG" id="pms:KNP414_02291"/>
<dbReference type="RefSeq" id="WP_013916013.1">
    <property type="nucleotide sequence ID" value="NC_015690.1"/>
</dbReference>
<sequence>MYSPYAAPSAADHFGQLQTFLARTLTPDAAARTQSELVRFAESLRIDEEASHMLPYLFAKALVKRLDPASHEQMNLYLKQYDVPQITLFNLLASKFPLMNDVTRLANAMLLQAIETGQHVRLLEIGIGTGRQIVGLLHQLKELGKSPASFTIHAIEPNLSCLQEAMDNVGKAAEGLDFPVIFHPIHAEIEQLTDADWQRLIPRQPGLLVNASFALHHIRGIRLGLENKDEVLRQIRLLNPSLVVLCEPDSDHHHPQIEQRMRNCWNHFSALFELIDSVQLPVEHSRGLKLFFGREIEDILSAPETLRCERHEATVNWIARLSEAGFQPCQALQPPEAGSLPDVGITSGAWHVGFGSRALNLISVLCAVS</sequence>
<accession>F8F7U8</accession>